<feature type="compositionally biased region" description="Low complexity" evidence="15">
    <location>
        <begin position="17"/>
        <end position="26"/>
    </location>
</feature>
<feature type="compositionally biased region" description="Basic and acidic residues" evidence="15">
    <location>
        <begin position="1726"/>
        <end position="1735"/>
    </location>
</feature>
<evidence type="ECO:0000256" key="8">
    <source>
        <dbReference type="ARBA" id="ARBA00022679"/>
    </source>
</evidence>
<dbReference type="PROSITE" id="PS50106">
    <property type="entry name" value="PDZ"/>
    <property type="match status" value="1"/>
</dbReference>
<dbReference type="EMBL" id="VCGU01000005">
    <property type="protein sequence ID" value="TRY75715.1"/>
    <property type="molecule type" value="Genomic_DNA"/>
</dbReference>
<dbReference type="InterPro" id="IPR050236">
    <property type="entry name" value="Ser_Thr_kinase_AGC"/>
</dbReference>
<feature type="region of interest" description="Disordered" evidence="15">
    <location>
        <begin position="1616"/>
        <end position="1635"/>
    </location>
</feature>
<dbReference type="GO" id="GO:0000287">
    <property type="term" value="F:magnesium ion binding"/>
    <property type="evidence" value="ECO:0007669"/>
    <property type="project" value="InterPro"/>
</dbReference>
<feature type="compositionally biased region" description="Polar residues" evidence="15">
    <location>
        <begin position="1024"/>
        <end position="1040"/>
    </location>
</feature>
<evidence type="ECO:0000256" key="12">
    <source>
        <dbReference type="ARBA" id="ARBA00022842"/>
    </source>
</evidence>
<feature type="region of interest" description="Disordered" evidence="15">
    <location>
        <begin position="217"/>
        <end position="278"/>
    </location>
</feature>
<dbReference type="CDD" id="cd06705">
    <property type="entry name" value="PDZ_MAST"/>
    <property type="match status" value="1"/>
</dbReference>
<comment type="caution">
    <text evidence="19">The sequence shown here is derived from an EMBL/GenBank/DDBJ whole genome shotgun (WGS) entry which is preliminary data.</text>
</comment>
<evidence type="ECO:0000256" key="11">
    <source>
        <dbReference type="ARBA" id="ARBA00022840"/>
    </source>
</evidence>
<feature type="region of interest" description="Disordered" evidence="15">
    <location>
        <begin position="1090"/>
        <end position="1147"/>
    </location>
</feature>
<dbReference type="GO" id="GO:0005737">
    <property type="term" value="C:cytoplasm"/>
    <property type="evidence" value="ECO:0007669"/>
    <property type="project" value="UniProtKB-SubCell"/>
</dbReference>
<dbReference type="GO" id="GO:0035556">
    <property type="term" value="P:intracellular signal transduction"/>
    <property type="evidence" value="ECO:0007669"/>
    <property type="project" value="TreeGrafter"/>
</dbReference>
<dbReference type="PROSITE" id="PS51285">
    <property type="entry name" value="AGC_KINASE_CTER"/>
    <property type="match status" value="1"/>
</dbReference>
<reference evidence="19 20" key="1">
    <citation type="journal article" date="2018" name="Nat. Ecol. Evol.">
        <title>Genomic signatures of mitonuclear coevolution across populations of Tigriopus californicus.</title>
        <authorList>
            <person name="Barreto F.S."/>
            <person name="Watson E.T."/>
            <person name="Lima T.G."/>
            <person name="Willett C.S."/>
            <person name="Edmands S."/>
            <person name="Li W."/>
            <person name="Burton R.S."/>
        </authorList>
    </citation>
    <scope>NUCLEOTIDE SEQUENCE [LARGE SCALE GENOMIC DNA]</scope>
    <source>
        <strain evidence="19 20">San Diego</strain>
    </source>
</reference>
<keyword evidence="12" id="KW-0460">Magnesium</keyword>
<feature type="compositionally biased region" description="Low complexity" evidence="15">
    <location>
        <begin position="481"/>
        <end position="494"/>
    </location>
</feature>
<evidence type="ECO:0000256" key="10">
    <source>
        <dbReference type="ARBA" id="ARBA00022777"/>
    </source>
</evidence>
<sequence length="1812" mass="197075">MFRFFSREKTPVPPPVSSSVGPSEGSLSQDETGEFHVRPPVLNHPYSVTPPPRLPSHSSAVAYRALTGSPQPQSLQLPHPPYFNDEKGAASAGGTPTSSGSNTSSAISRSISDSTLRRAALHLNLNNHQQSVLPSFTSLQQFKKELSLSSRRTSSSGIAPRGHRKSMIVQTSPILPRCHSPSTNLVSPLDSPKVSPNQFALANVKKVDGRRWSLASLPSSGYGTTPGSSNVSHQRHFSSNDSNPSLIGVDEGSIGSHGSRSPAHSTTMRPRSRSLSSPIRTPVIDNEIVLMNTLYKERFPKATKQMEERLQNFIDNNETIPTESEIASDSVAIVRFVHHQVLEMARDCLQKSQDKLITSRYFYEMSENLEKLLIQTREKSPEAASHLTALIKKLLLIVSRPARLLECLEFDPEEFYQLLEAAEGQARGLHGVHANVPQYIIGKLGLNRDPLAELNQDMSSLEPDYVPPQPMIQVHEEKQEQQQQQQQQQPQHQETSGQSLTHPSKNIHPPQHSSTPKRKTGIAMASCSGQTSEASSEDGGASSSGPPPSSDKKEPSEDDFDIVKLISNGAYGAVYLVKHKENRQRFALKKINKQNLILRNQVEQVFAERDILSFADNPFVVSMYCSFETKKHLCMVMEYVEGGDAATLLKSMGPFPPDMARFYFAETVLAVEYLHSFGIVHRDLKPDNLLITSLGHIKLTDFGLSKMGLMSLATNLYEGYIDKETKQFSDKQVFGTPEYIAPEVILRQGYGKPVDWWAMGIILYEFLIGCVPFFGETPEELFAHTVNDDIEWPEEEDWPVPTEAKDIISALLHQNPLDRLGTAGAYEVKEHFYFMGVDWNSMLRLKADFIPQLEDEEDTSYFDMRSERYNHEIEEEEEEAAETRSSAEDTDDTSSMFASFTSASPRYRKVTTGSNHSIIEHRHSMSICETSSHSSDQSDGKVSLSPELRRNNSEGKKSTKAEILARKENHLSCPDLENMVAHAVSGGGHHSSSNTSIASGMTHNVSSNSPLVIPNRALEPNKSGPFSLQASVSTPESSQNESEDISPLLQRRRKLHSAKDANLLPRFSFSSVDQPPHLEVRGLSMMNRSLESTLSGPRSLPVTPKLSIEPQTPSPLVLNSSKGHPSPTPNTGAMPKQSSRPIVKSSSATGLSLMIPSEECLANLPIQSPGGSSTASSRDGSPCRDFSPLINSLNAPIIVRRGPRGFGFTIRAIRVYFGDTDFYTVHHLVMEVDKGSPAFDAGLRPGDLVTHINGEPVQGLFHTQVLQILLSGGEAVTLRATALETTSIKTGGRRRDPQAIKMARRAVAKHRSKSRRDDKKRKTSLFRKLSSKKATAEMQQLAASGGHSLSASQSLQSLRESPFISGTAIKPISTSPIPGGGCQASDSALSDSCSSSPADSAPCSPASLGTGSTNNPSSLSQSARPSSLHGLKHKLHVKTKSLHSPSRRKSVGHIPLSPLARTPSPSPVPVSPTRSPSPLALPLQAHHAAGSSNTTQTYSPGSINLTPGSAKKSFNRPKSAEPGSPLLRRALSPDRIHPRSDGKKSISPLCNPQCMVVVSTSPKLTISTQSLTSTRTGELSPLPSRALHTSPSTLVTVTTDSSGSPGCSSAEVMLRKHSKSSSLSQATIPEEGPEHLEEQEVFLQPTVSAPTLVGLAGCGGSGGYPGLMKPKPESRAVKNLAMEIGAKTKEVASSLKKSSSFKEEKRSEGSAHSLGSESATKSPKLSRQESMERTMQRFTKAIRGTSRSDSRSKKNREASPSPKSKGSVEGRESGASATALTPSPYGPKEGKSSKKESKKNAHEKREMFKSYH</sequence>
<feature type="domain" description="Protein kinase" evidence="16">
    <location>
        <begin position="560"/>
        <end position="834"/>
    </location>
</feature>
<feature type="compositionally biased region" description="Basic and acidic residues" evidence="15">
    <location>
        <begin position="1746"/>
        <end position="1757"/>
    </location>
</feature>
<dbReference type="SUPFAM" id="SSF56112">
    <property type="entry name" value="Protein kinase-like (PK-like)"/>
    <property type="match status" value="1"/>
</dbReference>
<name>A0A553PDG6_TIGCA</name>
<dbReference type="Proteomes" id="UP000318571">
    <property type="component" value="Chromosome 2"/>
</dbReference>
<keyword evidence="9" id="KW-0547">Nucleotide-binding</keyword>
<dbReference type="Pfam" id="PF00069">
    <property type="entry name" value="Pkinase"/>
    <property type="match status" value="1"/>
</dbReference>
<feature type="region of interest" description="Disordered" evidence="15">
    <location>
        <begin position="872"/>
        <end position="900"/>
    </location>
</feature>
<dbReference type="InterPro" id="IPR015022">
    <property type="entry name" value="MAST_pre-PK_dom"/>
</dbReference>
<dbReference type="SMART" id="SM00228">
    <property type="entry name" value="PDZ"/>
    <property type="match status" value="1"/>
</dbReference>
<feature type="region of interest" description="Disordered" evidence="15">
    <location>
        <begin position="927"/>
        <end position="962"/>
    </location>
</feature>
<dbReference type="InterPro" id="IPR023142">
    <property type="entry name" value="MAST_pre-PK_dom_sf"/>
</dbReference>
<evidence type="ECO:0000256" key="13">
    <source>
        <dbReference type="ARBA" id="ARBA00047899"/>
    </source>
</evidence>
<dbReference type="Gene3D" id="2.30.42.10">
    <property type="match status" value="1"/>
</dbReference>
<dbReference type="Pfam" id="PF08926">
    <property type="entry name" value="DUF1908"/>
    <property type="match status" value="1"/>
</dbReference>
<dbReference type="PANTHER" id="PTHR24356:SF414">
    <property type="entry name" value="NON-SPECIFIC SERINE_THREONINE PROTEIN KINASE"/>
    <property type="match status" value="1"/>
</dbReference>
<keyword evidence="10" id="KW-0418">Kinase</keyword>
<evidence type="ECO:0000256" key="4">
    <source>
        <dbReference type="ARBA" id="ARBA00012513"/>
    </source>
</evidence>
<keyword evidence="7" id="KW-0597">Phosphoprotein</keyword>
<feature type="region of interest" description="Disordered" evidence="15">
    <location>
        <begin position="1"/>
        <end position="58"/>
    </location>
</feature>
<evidence type="ECO:0000256" key="6">
    <source>
        <dbReference type="ARBA" id="ARBA00022527"/>
    </source>
</evidence>
<feature type="region of interest" description="Disordered" evidence="15">
    <location>
        <begin position="983"/>
        <end position="1047"/>
    </location>
</feature>
<feature type="compositionally biased region" description="Low complexity" evidence="15">
    <location>
        <begin position="89"/>
        <end position="110"/>
    </location>
</feature>
<feature type="compositionally biased region" description="Basic residues" evidence="15">
    <location>
        <begin position="1430"/>
        <end position="1451"/>
    </location>
</feature>
<evidence type="ECO:0000259" key="16">
    <source>
        <dbReference type="PROSITE" id="PS50011"/>
    </source>
</evidence>
<dbReference type="SUPFAM" id="SSF50156">
    <property type="entry name" value="PDZ domain-like"/>
    <property type="match status" value="1"/>
</dbReference>
<evidence type="ECO:0000256" key="7">
    <source>
        <dbReference type="ARBA" id="ARBA00022553"/>
    </source>
</evidence>
<evidence type="ECO:0000256" key="2">
    <source>
        <dbReference type="ARBA" id="ARBA00004496"/>
    </source>
</evidence>
<dbReference type="FunFam" id="2.30.42.10:FF:000008">
    <property type="entry name" value="microtubule-associated serine/threonine-protein kinase 4 isoform X2"/>
    <property type="match status" value="1"/>
</dbReference>
<evidence type="ECO:0000256" key="15">
    <source>
        <dbReference type="SAM" id="MobiDB-lite"/>
    </source>
</evidence>
<proteinExistence type="inferred from homology"/>
<dbReference type="InterPro" id="IPR000719">
    <property type="entry name" value="Prot_kinase_dom"/>
</dbReference>
<dbReference type="FunFam" id="1.20.1480.20:FF:000001">
    <property type="entry name" value="microtubule-associated serine/threonine-protein kinase 4 isoform X1"/>
    <property type="match status" value="1"/>
</dbReference>
<dbReference type="InterPro" id="IPR008271">
    <property type="entry name" value="Ser/Thr_kinase_AS"/>
</dbReference>
<dbReference type="FunFam" id="1.10.510.10:FF:000012">
    <property type="entry name" value="microtubule-associated serine/threonine-protein kinase 2 isoform X1"/>
    <property type="match status" value="1"/>
</dbReference>
<evidence type="ECO:0000256" key="5">
    <source>
        <dbReference type="ARBA" id="ARBA00022490"/>
    </source>
</evidence>
<dbReference type="InterPro" id="IPR041489">
    <property type="entry name" value="PDZ_6"/>
</dbReference>
<feature type="region of interest" description="Disordered" evidence="15">
    <location>
        <begin position="1164"/>
        <end position="1183"/>
    </location>
</feature>
<feature type="compositionally biased region" description="Polar residues" evidence="15">
    <location>
        <begin position="1136"/>
        <end position="1147"/>
    </location>
</feature>
<feature type="compositionally biased region" description="Low complexity" evidence="15">
    <location>
        <begin position="1416"/>
        <end position="1428"/>
    </location>
</feature>
<evidence type="ECO:0000256" key="3">
    <source>
        <dbReference type="ARBA" id="ARBA00009903"/>
    </source>
</evidence>
<comment type="similarity">
    <text evidence="3">Belongs to the protein kinase superfamily. AGC Ser/Thr protein kinase family.</text>
</comment>
<feature type="compositionally biased region" description="Low complexity" evidence="15">
    <location>
        <begin position="1384"/>
        <end position="1408"/>
    </location>
</feature>
<organism evidence="19 20">
    <name type="scientific">Tigriopus californicus</name>
    <name type="common">Marine copepod</name>
    <dbReference type="NCBI Taxonomy" id="6832"/>
    <lineage>
        <taxon>Eukaryota</taxon>
        <taxon>Metazoa</taxon>
        <taxon>Ecdysozoa</taxon>
        <taxon>Arthropoda</taxon>
        <taxon>Crustacea</taxon>
        <taxon>Multicrustacea</taxon>
        <taxon>Hexanauplia</taxon>
        <taxon>Copepoda</taxon>
        <taxon>Harpacticoida</taxon>
        <taxon>Harpacticidae</taxon>
        <taxon>Tigriopus</taxon>
    </lineage>
</organism>
<evidence type="ECO:0000313" key="19">
    <source>
        <dbReference type="EMBL" id="TRY75715.1"/>
    </source>
</evidence>
<dbReference type="PROSITE" id="PS50011">
    <property type="entry name" value="PROTEIN_KINASE_DOM"/>
    <property type="match status" value="1"/>
</dbReference>
<feature type="domain" description="PDZ" evidence="17">
    <location>
        <begin position="1196"/>
        <end position="1284"/>
    </location>
</feature>
<evidence type="ECO:0000256" key="14">
    <source>
        <dbReference type="ARBA" id="ARBA00048679"/>
    </source>
</evidence>
<feature type="compositionally biased region" description="Basic and acidic residues" evidence="15">
    <location>
        <begin position="1700"/>
        <end position="1709"/>
    </location>
</feature>
<comment type="cofactor">
    <cofactor evidence="1">
        <name>Mg(2+)</name>
        <dbReference type="ChEBI" id="CHEBI:18420"/>
    </cofactor>
</comment>
<dbReference type="Gene3D" id="1.10.510.10">
    <property type="entry name" value="Transferase(Phosphotransferase) domain 1"/>
    <property type="match status" value="1"/>
</dbReference>
<feature type="compositionally biased region" description="Basic residues" evidence="15">
    <location>
        <begin position="1306"/>
        <end position="1331"/>
    </location>
</feature>
<dbReference type="CDD" id="cd05609">
    <property type="entry name" value="STKc_MAST"/>
    <property type="match status" value="1"/>
</dbReference>
<feature type="compositionally biased region" description="Polar residues" evidence="15">
    <location>
        <begin position="1713"/>
        <end position="1725"/>
    </location>
</feature>
<dbReference type="Pfam" id="PF17820">
    <property type="entry name" value="PDZ_6"/>
    <property type="match status" value="1"/>
</dbReference>
<comment type="catalytic activity">
    <reaction evidence="13">
        <text>L-threonyl-[protein] + ATP = O-phospho-L-threonyl-[protein] + ADP + H(+)</text>
        <dbReference type="Rhea" id="RHEA:46608"/>
        <dbReference type="Rhea" id="RHEA-COMP:11060"/>
        <dbReference type="Rhea" id="RHEA-COMP:11605"/>
        <dbReference type="ChEBI" id="CHEBI:15378"/>
        <dbReference type="ChEBI" id="CHEBI:30013"/>
        <dbReference type="ChEBI" id="CHEBI:30616"/>
        <dbReference type="ChEBI" id="CHEBI:61977"/>
        <dbReference type="ChEBI" id="CHEBI:456216"/>
        <dbReference type="EC" id="2.7.11.1"/>
    </reaction>
</comment>
<evidence type="ECO:0000259" key="18">
    <source>
        <dbReference type="PROSITE" id="PS51285"/>
    </source>
</evidence>
<dbReference type="EC" id="2.7.11.1" evidence="4"/>
<evidence type="ECO:0000256" key="1">
    <source>
        <dbReference type="ARBA" id="ARBA00001946"/>
    </source>
</evidence>
<dbReference type="FunFam" id="3.30.200.20:FF:000012">
    <property type="entry name" value="microtubule-associated serine/threonine-protein kinase 2 isoform X1"/>
    <property type="match status" value="1"/>
</dbReference>
<feature type="region of interest" description="Disordered" evidence="15">
    <location>
        <begin position="70"/>
        <end position="110"/>
    </location>
</feature>
<feature type="domain" description="AGC-kinase C-terminal" evidence="18">
    <location>
        <begin position="835"/>
        <end position="912"/>
    </location>
</feature>
<dbReference type="InterPro" id="IPR001478">
    <property type="entry name" value="PDZ"/>
</dbReference>
<evidence type="ECO:0000256" key="9">
    <source>
        <dbReference type="ARBA" id="ARBA00022741"/>
    </source>
</evidence>
<feature type="compositionally biased region" description="Polar residues" evidence="15">
    <location>
        <begin position="994"/>
        <end position="1010"/>
    </location>
</feature>
<dbReference type="PANTHER" id="PTHR24356">
    <property type="entry name" value="SERINE/THREONINE-PROTEIN KINASE"/>
    <property type="match status" value="1"/>
</dbReference>
<dbReference type="GO" id="GO:0004674">
    <property type="term" value="F:protein serine/threonine kinase activity"/>
    <property type="evidence" value="ECO:0007669"/>
    <property type="project" value="UniProtKB-KW"/>
</dbReference>
<comment type="catalytic activity">
    <reaction evidence="14">
        <text>L-seryl-[protein] + ATP = O-phospho-L-seryl-[protein] + ADP + H(+)</text>
        <dbReference type="Rhea" id="RHEA:17989"/>
        <dbReference type="Rhea" id="RHEA-COMP:9863"/>
        <dbReference type="Rhea" id="RHEA-COMP:11604"/>
        <dbReference type="ChEBI" id="CHEBI:15378"/>
        <dbReference type="ChEBI" id="CHEBI:29999"/>
        <dbReference type="ChEBI" id="CHEBI:30616"/>
        <dbReference type="ChEBI" id="CHEBI:83421"/>
        <dbReference type="ChEBI" id="CHEBI:456216"/>
        <dbReference type="EC" id="2.7.11.1"/>
    </reaction>
</comment>
<dbReference type="Gene3D" id="1.20.1480.20">
    <property type="entry name" value="MAST3 pre-PK domain-like"/>
    <property type="match status" value="1"/>
</dbReference>
<accession>A0A553PDG6</accession>
<gene>
    <name evidence="19" type="ORF">TCAL_08679</name>
</gene>
<protein>
    <recommendedName>
        <fullName evidence="4">non-specific serine/threonine protein kinase</fullName>
        <ecNumber evidence="4">2.7.11.1</ecNumber>
    </recommendedName>
</protein>
<evidence type="ECO:0000313" key="20">
    <source>
        <dbReference type="Proteomes" id="UP000318571"/>
    </source>
</evidence>
<feature type="region of interest" description="Disordered" evidence="15">
    <location>
        <begin position="1369"/>
        <end position="1547"/>
    </location>
</feature>
<feature type="compositionally biased region" description="Basic and acidic residues" evidence="15">
    <location>
        <begin position="1788"/>
        <end position="1812"/>
    </location>
</feature>
<feature type="compositionally biased region" description="Polar residues" evidence="15">
    <location>
        <begin position="927"/>
        <end position="937"/>
    </location>
</feature>
<feature type="region of interest" description="Disordered" evidence="15">
    <location>
        <begin position="1689"/>
        <end position="1812"/>
    </location>
</feature>
<comment type="subcellular location">
    <subcellularLocation>
        <location evidence="2">Cytoplasm</location>
    </subcellularLocation>
</comment>
<feature type="compositionally biased region" description="Low complexity" evidence="15">
    <location>
        <begin position="532"/>
        <end position="544"/>
    </location>
</feature>
<dbReference type="SUPFAM" id="SSF140482">
    <property type="entry name" value="MAST3 pre-PK domain-like"/>
    <property type="match status" value="1"/>
</dbReference>
<keyword evidence="11" id="KW-0067">ATP-binding</keyword>
<feature type="compositionally biased region" description="Low complexity" evidence="15">
    <location>
        <begin position="217"/>
        <end position="229"/>
    </location>
</feature>
<keyword evidence="20" id="KW-1185">Reference proteome</keyword>
<keyword evidence="8" id="KW-0808">Transferase</keyword>
<feature type="compositionally biased region" description="Low complexity" evidence="15">
    <location>
        <begin position="265"/>
        <end position="278"/>
    </location>
</feature>
<keyword evidence="5" id="KW-0963">Cytoplasm</keyword>
<dbReference type="InterPro" id="IPR000961">
    <property type="entry name" value="AGC-kinase_C"/>
</dbReference>
<dbReference type="OMA" id="PHNIPPG"/>
<feature type="region of interest" description="Disordered" evidence="15">
    <location>
        <begin position="474"/>
        <end position="557"/>
    </location>
</feature>
<feature type="region of interest" description="Disordered" evidence="15">
    <location>
        <begin position="1306"/>
        <end position="1354"/>
    </location>
</feature>
<dbReference type="Gene3D" id="3.30.200.20">
    <property type="entry name" value="Phosphorylase Kinase, domain 1"/>
    <property type="match status" value="1"/>
</dbReference>
<feature type="compositionally biased region" description="Low complexity" evidence="15">
    <location>
        <begin position="1471"/>
        <end position="1489"/>
    </location>
</feature>
<feature type="compositionally biased region" description="Polar residues" evidence="15">
    <location>
        <begin position="1165"/>
        <end position="1179"/>
    </location>
</feature>
<keyword evidence="6" id="KW-0723">Serine/threonine-protein kinase</keyword>
<feature type="compositionally biased region" description="Polar residues" evidence="15">
    <location>
        <begin position="495"/>
        <end position="504"/>
    </location>
</feature>
<evidence type="ECO:0000259" key="17">
    <source>
        <dbReference type="PROSITE" id="PS50106"/>
    </source>
</evidence>
<dbReference type="STRING" id="6832.A0A553PDG6"/>
<feature type="compositionally biased region" description="Polar residues" evidence="15">
    <location>
        <begin position="1490"/>
        <end position="1507"/>
    </location>
</feature>
<feature type="compositionally biased region" description="Basic and acidic residues" evidence="15">
    <location>
        <begin position="947"/>
        <end position="962"/>
    </location>
</feature>
<dbReference type="InterPro" id="IPR036034">
    <property type="entry name" value="PDZ_sf"/>
</dbReference>
<dbReference type="SMART" id="SM00220">
    <property type="entry name" value="S_TKc"/>
    <property type="match status" value="1"/>
</dbReference>
<feature type="compositionally biased region" description="Basic and acidic residues" evidence="15">
    <location>
        <begin position="1"/>
        <end position="10"/>
    </location>
</feature>
<feature type="compositionally biased region" description="Basic and acidic residues" evidence="15">
    <location>
        <begin position="1531"/>
        <end position="1544"/>
    </location>
</feature>
<dbReference type="InterPro" id="IPR011009">
    <property type="entry name" value="Kinase-like_dom_sf"/>
</dbReference>
<feature type="compositionally biased region" description="Low complexity" evidence="15">
    <location>
        <begin position="1340"/>
        <end position="1354"/>
    </location>
</feature>
<dbReference type="InterPro" id="IPR037711">
    <property type="entry name" value="MAST"/>
</dbReference>
<dbReference type="GO" id="GO:0005524">
    <property type="term" value="F:ATP binding"/>
    <property type="evidence" value="ECO:0007669"/>
    <property type="project" value="UniProtKB-KW"/>
</dbReference>
<dbReference type="PROSITE" id="PS00108">
    <property type="entry name" value="PROTEIN_KINASE_ST"/>
    <property type="match status" value="1"/>
</dbReference>